<evidence type="ECO:0000256" key="2">
    <source>
        <dbReference type="ARBA" id="ARBA00023015"/>
    </source>
</evidence>
<dbReference type="InterPro" id="IPR058163">
    <property type="entry name" value="LysR-type_TF_proteobact-type"/>
</dbReference>
<gene>
    <name evidence="6" type="ORF">MUU47_07290</name>
</gene>
<dbReference type="Pfam" id="PF03466">
    <property type="entry name" value="LysR_substrate"/>
    <property type="match status" value="1"/>
</dbReference>
<dbReference type="CDD" id="cd08474">
    <property type="entry name" value="PBP2_CrgA_like_5"/>
    <property type="match status" value="1"/>
</dbReference>
<dbReference type="PROSITE" id="PS50931">
    <property type="entry name" value="HTH_LYSR"/>
    <property type="match status" value="1"/>
</dbReference>
<evidence type="ECO:0000256" key="3">
    <source>
        <dbReference type="ARBA" id="ARBA00023125"/>
    </source>
</evidence>
<reference evidence="6 7" key="1">
    <citation type="submission" date="2022-04" db="EMBL/GenBank/DDBJ databases">
        <title>Proposal of a three novel species of Scandinavium, Scandinavium hiltneri, Scandinavium manionii, Scandinavium tedordense.</title>
        <authorList>
            <person name="Maddock D.W."/>
            <person name="Brady C.L."/>
            <person name="Denman S."/>
            <person name="Arnold D."/>
        </authorList>
    </citation>
    <scope>NUCLEOTIDE SEQUENCE [LARGE SCALE GENOMIC DNA]</scope>
    <source>
        <strain evidence="6 7">H11S7</strain>
    </source>
</reference>
<accession>A0ABT2E1P2</accession>
<keyword evidence="7" id="KW-1185">Reference proteome</keyword>
<dbReference type="InterPro" id="IPR005119">
    <property type="entry name" value="LysR_subst-bd"/>
</dbReference>
<sequence>MHRSGFTELEVVLAVAHRQSFRAAARELGMSATAVSNAVAGLESRLKVRLFNRSTRSVALTPAGERYVERIAPALAEIQRASEEITAVPDTPTGTLRINAPQESVALLYEPLIEEYLQRYPQMRLDITSESRMVDIVAEGYDAGIRLEESVPQDMIAVPLTRDIRMLVVATPAYLAEHGTPLAPDDLRQHQSVGMRMSHGGIYHWELERHQQKFSVNVPPRIVLNEMRAIHRAALSGIGLAFISDWFVQDDIAAGRLVSVMAEWCPSFGGLRLYYPGRRHVPPGLKAFIDLVREIRDRAPTP</sequence>
<evidence type="ECO:0000256" key="1">
    <source>
        <dbReference type="ARBA" id="ARBA00009437"/>
    </source>
</evidence>
<dbReference type="SUPFAM" id="SSF46785">
    <property type="entry name" value="Winged helix' DNA-binding domain"/>
    <property type="match status" value="1"/>
</dbReference>
<evidence type="ECO:0000259" key="5">
    <source>
        <dbReference type="PROSITE" id="PS50931"/>
    </source>
</evidence>
<comment type="caution">
    <text evidence="6">The sequence shown here is derived from an EMBL/GenBank/DDBJ whole genome shotgun (WGS) entry which is preliminary data.</text>
</comment>
<keyword evidence="3" id="KW-0238">DNA-binding</keyword>
<feature type="domain" description="HTH lysR-type" evidence="5">
    <location>
        <begin position="6"/>
        <end position="61"/>
    </location>
</feature>
<evidence type="ECO:0000256" key="4">
    <source>
        <dbReference type="ARBA" id="ARBA00023163"/>
    </source>
</evidence>
<dbReference type="Proteomes" id="UP001205357">
    <property type="component" value="Unassembled WGS sequence"/>
</dbReference>
<dbReference type="EMBL" id="JALIGE010000071">
    <property type="protein sequence ID" value="MCS2160932.1"/>
    <property type="molecule type" value="Genomic_DNA"/>
</dbReference>
<protein>
    <submittedName>
        <fullName evidence="6">LysR family transcriptional regulator</fullName>
    </submittedName>
</protein>
<dbReference type="Pfam" id="PF00126">
    <property type="entry name" value="HTH_1"/>
    <property type="match status" value="1"/>
</dbReference>
<comment type="similarity">
    <text evidence="1">Belongs to the LysR transcriptional regulatory family.</text>
</comment>
<keyword evidence="2" id="KW-0805">Transcription regulation</keyword>
<proteinExistence type="inferred from homology"/>
<organism evidence="6 7">
    <name type="scientific">Scandinavium hiltneri</name>
    <dbReference type="NCBI Taxonomy" id="2926519"/>
    <lineage>
        <taxon>Bacteria</taxon>
        <taxon>Pseudomonadati</taxon>
        <taxon>Pseudomonadota</taxon>
        <taxon>Gammaproteobacteria</taxon>
        <taxon>Enterobacterales</taxon>
        <taxon>Enterobacteriaceae</taxon>
        <taxon>Scandinavium</taxon>
    </lineage>
</organism>
<dbReference type="PANTHER" id="PTHR30537">
    <property type="entry name" value="HTH-TYPE TRANSCRIPTIONAL REGULATOR"/>
    <property type="match status" value="1"/>
</dbReference>
<dbReference type="InterPro" id="IPR036388">
    <property type="entry name" value="WH-like_DNA-bd_sf"/>
</dbReference>
<dbReference type="SUPFAM" id="SSF53850">
    <property type="entry name" value="Periplasmic binding protein-like II"/>
    <property type="match status" value="1"/>
</dbReference>
<name>A0ABT2E1P2_9ENTR</name>
<keyword evidence="4" id="KW-0804">Transcription</keyword>
<dbReference type="Gene3D" id="3.40.190.290">
    <property type="match status" value="1"/>
</dbReference>
<dbReference type="PANTHER" id="PTHR30537:SF1">
    <property type="entry name" value="HTH-TYPE TRANSCRIPTIONAL REGULATOR PGRR"/>
    <property type="match status" value="1"/>
</dbReference>
<dbReference type="InterPro" id="IPR036390">
    <property type="entry name" value="WH_DNA-bd_sf"/>
</dbReference>
<evidence type="ECO:0000313" key="7">
    <source>
        <dbReference type="Proteomes" id="UP001205357"/>
    </source>
</evidence>
<dbReference type="InterPro" id="IPR000847">
    <property type="entry name" value="LysR_HTH_N"/>
</dbReference>
<evidence type="ECO:0000313" key="6">
    <source>
        <dbReference type="EMBL" id="MCS2160932.1"/>
    </source>
</evidence>
<dbReference type="Gene3D" id="1.10.10.10">
    <property type="entry name" value="Winged helix-like DNA-binding domain superfamily/Winged helix DNA-binding domain"/>
    <property type="match status" value="1"/>
</dbReference>
<dbReference type="RefSeq" id="WP_258987521.1">
    <property type="nucleotide sequence ID" value="NZ_JALIGE010000071.1"/>
</dbReference>